<sequence length="176" mass="18751">MRIYIPAMLTDLHRFVDDETVLVRGGTAFALTPTLREQYVSDDDEQLEHIAFLDAARASLRILTGAAGDPLPTGAASRKRVVISADVDDKSVTCRPDLDCAVVRLAEETIPASCVAAVHVDLDVAGDAVTAALNVIDAADLGDEDAELTVGDAEDVELAWYAPEEVAFLLDLSELA</sequence>
<accession>A0A2W5KIN0</accession>
<dbReference type="EMBL" id="QFOZ01000003">
    <property type="protein sequence ID" value="PZP89279.1"/>
    <property type="molecule type" value="Genomic_DNA"/>
</dbReference>
<dbReference type="RefSeq" id="WP_290598918.1">
    <property type="nucleotide sequence ID" value="NZ_CAKZIO010000014.1"/>
</dbReference>
<dbReference type="Proteomes" id="UP000248606">
    <property type="component" value="Unassembled WGS sequence"/>
</dbReference>
<evidence type="ECO:0000313" key="2">
    <source>
        <dbReference type="Proteomes" id="UP000248606"/>
    </source>
</evidence>
<dbReference type="Pfam" id="PF21853">
    <property type="entry name" value="DUF6912"/>
    <property type="match status" value="1"/>
</dbReference>
<evidence type="ECO:0000313" key="1">
    <source>
        <dbReference type="EMBL" id="PZP89279.1"/>
    </source>
</evidence>
<name>A0A2W5KIN0_9ACTN</name>
<organism evidence="1 2">
    <name type="scientific">Lawsonella clevelandensis</name>
    <dbReference type="NCBI Taxonomy" id="1528099"/>
    <lineage>
        <taxon>Bacteria</taxon>
        <taxon>Bacillati</taxon>
        <taxon>Actinomycetota</taxon>
        <taxon>Actinomycetes</taxon>
        <taxon>Mycobacteriales</taxon>
        <taxon>Lawsonellaceae</taxon>
        <taxon>Lawsonella</taxon>
    </lineage>
</organism>
<comment type="caution">
    <text evidence="1">The sequence shown here is derived from an EMBL/GenBank/DDBJ whole genome shotgun (WGS) entry which is preliminary data.</text>
</comment>
<dbReference type="AlphaFoldDB" id="A0A2W5KIN0"/>
<dbReference type="InterPro" id="IPR054206">
    <property type="entry name" value="DUF6912"/>
</dbReference>
<gene>
    <name evidence="1" type="ORF">DI579_03520</name>
</gene>
<reference evidence="1 2" key="1">
    <citation type="submission" date="2017-08" db="EMBL/GenBank/DDBJ databases">
        <title>Infants hospitalized years apart are colonized by the same room-sourced microbial strains.</title>
        <authorList>
            <person name="Brooks B."/>
            <person name="Olm M.R."/>
            <person name="Firek B.A."/>
            <person name="Baker R."/>
            <person name="Thomas B.C."/>
            <person name="Morowitz M.J."/>
            <person name="Banfield J.F."/>
        </authorList>
    </citation>
    <scope>NUCLEOTIDE SEQUENCE [LARGE SCALE GENOMIC DNA]</scope>
    <source>
        <strain evidence="1">S2_006_000_R1_57</strain>
    </source>
</reference>
<proteinExistence type="predicted"/>
<protein>
    <submittedName>
        <fullName evidence="1">Uncharacterized protein</fullName>
    </submittedName>
</protein>